<evidence type="ECO:0000256" key="1">
    <source>
        <dbReference type="SAM" id="MobiDB-lite"/>
    </source>
</evidence>
<evidence type="ECO:0000313" key="3">
    <source>
        <dbReference type="Proteomes" id="UP000054324"/>
    </source>
</evidence>
<sequence>MNHECFHRTDCDAGTNLQCCGSVQHLKHYEAEFVPPPPPPHPVNVFGSKTCERHHSRNKDNRQTVNQRNTSFIDQDDGLSLGKQTLCNQWSFQGPNICSLQPANIVHLDGDAACSNSKVHNFSKDNIPTGAKLTPTFLVPNAQASSVRTNATNVSPHGLFNSVSSSGDYLASQANVPPSKTERNVETSFTASNSNSFGLVITTNLDSDNQNRQVSQFETPFLNIKALGGSIPRVHAKPVVYVDNVPQRRSSSLVTSAPDRTDLQRRYVTELKLDLRRGRAHRMTSNWRSNSSGRASPADGREEIFETDPVPVKAILCRAAPSNCIEDDILTLGTHFEGYVLKPPPPYCEKNHSVFKTSPECDIIRESRTCSTATTEDKLSTRRSNLDYPGAAAVNVKCATPQNNLACLGSLGVTYSAEQLKAKRTPQFNLMEQSQISPSTISSTSTGGLKGRNLSTDSTLPPPTSNTPRWTNTQPETVEINESLNDACFPKFQTTFSRVQREICLDDTSRTSAYTHLHSPTTEKPPSVKTSGDCVSSKTVVSPVAGKTSRGTQSEQFKTVKVVRDVQIQTGPFEDQETQTTGSQASNKACAAHLPVDRVAKTPKSHAHPNETWLKHSPSYTESRQASKPLRRPLIDEIGSVRPGGMSSVDPNKSNTLSRVEHPDSVNVQGNSPKATVAIGAGDHANTNDRRPSHMTETQMINSSRLGDESRTLYQVVRGQPVAEPNQWDNSEVARTTNPQLCQNLLTLTAKGLPTLKCPPAHEEKFGVNTSGLVPSSPDLILNNVTVKSGEQQHTTKPIQDSESVGTREQVTFSIFQNEGVVLVDGLNTPNLCQSSMPQSPNVAVSFKNDPQTVVTLTAGTGPQPRKGPCATTSDECQTSSNPCSCCCQQAECGLSASSSSSGSQSCQCSCCLIPKLDAGNCEFNVTRLPSIPETKIGALMNTRCVGKTVYDDGTRGHTCDIVYDPSREASGQNAYRQKMTSTSSTGSSASCDECSSHCSCYSESCASENVPEHYSPTRRPNSPFVNSRSYSRQDLHPLVKNDASRTATLNRFILGANETRQQLRSYSRQDLHPPVKNDASGTATLNRFILRANETRQQLSKQRNAAQSDERPTYKDHRKPNLVSNKTVAKPSSSNPSKPPERIPSQVPATALQQKSVEQVEQSAGQQVPQNTVKPGSKLDTLFNMVSDKEKRLILQRWLLEQVAYSTKRNQQTQNKNDKAQRKQERSSRTGNVEAGNGSATECTCTKCRNAAERRSLSADSKDTLNCCLDANQNTRCQSNIQHEGQLAPSNRFGRENMKAEVGRNEHCSPSQARLSRVQTVFRRSSTETPHRAENDSNIFGRRDRRATSEDPRMSAIGNPIRAPTEHIIARTRASQSADRMAFDDQSLPAIIDPQVAKRTPRGDPGDRVRNLHEIRYSPAGDEDRGLNYGHKSAEKGNTGGPTTNHGVLNDQPTDLRRLPVGLIPPTTRKGGPDANTRPAWNNYAMKPSLEAVQTSLKKDERLNSGPKFGQSRLRASMFAPSNTPTANVERIFELSQYDDLVKSHLNRADRRIKAVGLKNGCDIRIVGPISTNEQPIAGTGPGRSKVSYHCHIAAPTEEKVWKCVNFLKETFPNSFLRSSWRA</sequence>
<feature type="region of interest" description="Disordered" evidence="1">
    <location>
        <begin position="1208"/>
        <end position="1240"/>
    </location>
</feature>
<feature type="compositionally biased region" description="Polar residues" evidence="1">
    <location>
        <begin position="971"/>
        <end position="980"/>
    </location>
</feature>
<feature type="compositionally biased region" description="Polar residues" evidence="1">
    <location>
        <begin position="1096"/>
        <end position="1108"/>
    </location>
</feature>
<feature type="region of interest" description="Disordered" evidence="1">
    <location>
        <begin position="435"/>
        <end position="472"/>
    </location>
</feature>
<feature type="compositionally biased region" description="Basic and acidic residues" evidence="1">
    <location>
        <begin position="1217"/>
        <end position="1229"/>
    </location>
</feature>
<feature type="compositionally biased region" description="Low complexity" evidence="1">
    <location>
        <begin position="435"/>
        <end position="446"/>
    </location>
</feature>
<feature type="compositionally biased region" description="Polar residues" evidence="1">
    <location>
        <begin position="63"/>
        <end position="73"/>
    </location>
</feature>
<protein>
    <submittedName>
        <fullName evidence="2">Uncharacterized protein</fullName>
    </submittedName>
</protein>
<organism evidence="2 3">
    <name type="scientific">Opisthorchis viverrini</name>
    <name type="common">Southeast Asian liver fluke</name>
    <dbReference type="NCBI Taxonomy" id="6198"/>
    <lineage>
        <taxon>Eukaryota</taxon>
        <taxon>Metazoa</taxon>
        <taxon>Spiralia</taxon>
        <taxon>Lophotrochozoa</taxon>
        <taxon>Platyhelminthes</taxon>
        <taxon>Trematoda</taxon>
        <taxon>Digenea</taxon>
        <taxon>Opisthorchiida</taxon>
        <taxon>Opisthorchiata</taxon>
        <taxon>Opisthorchiidae</taxon>
        <taxon>Opisthorchis</taxon>
    </lineage>
</organism>
<accession>A0A074ZKX2</accession>
<reference evidence="2 3" key="1">
    <citation type="submission" date="2013-11" db="EMBL/GenBank/DDBJ databases">
        <title>Opisthorchis viverrini - life in the bile duct.</title>
        <authorList>
            <person name="Young N.D."/>
            <person name="Nagarajan N."/>
            <person name="Lin S.J."/>
            <person name="Korhonen P.K."/>
            <person name="Jex A.R."/>
            <person name="Hall R.S."/>
            <person name="Safavi-Hemami H."/>
            <person name="Kaewkong W."/>
            <person name="Bertrand D."/>
            <person name="Gao S."/>
            <person name="Seet Q."/>
            <person name="Wongkham S."/>
            <person name="Teh B.T."/>
            <person name="Wongkham C."/>
            <person name="Intapan P.M."/>
            <person name="Maleewong W."/>
            <person name="Yang X."/>
            <person name="Hu M."/>
            <person name="Wang Z."/>
            <person name="Hofmann A."/>
            <person name="Sternberg P.W."/>
            <person name="Tan P."/>
            <person name="Wang J."/>
            <person name="Gasser R.B."/>
        </authorList>
    </citation>
    <scope>NUCLEOTIDE SEQUENCE [LARGE SCALE GENOMIC DNA]</scope>
</reference>
<feature type="region of interest" description="Disordered" evidence="1">
    <location>
        <begin position="54"/>
        <end position="76"/>
    </location>
</feature>
<dbReference type="GeneID" id="20319482"/>
<feature type="region of interest" description="Disordered" evidence="1">
    <location>
        <begin position="971"/>
        <end position="991"/>
    </location>
</feature>
<feature type="region of interest" description="Disordered" evidence="1">
    <location>
        <begin position="1096"/>
        <end position="1179"/>
    </location>
</feature>
<feature type="compositionally biased region" description="Polar residues" evidence="1">
    <location>
        <begin position="1019"/>
        <end position="1031"/>
    </location>
</feature>
<proteinExistence type="predicted"/>
<feature type="region of interest" description="Disordered" evidence="1">
    <location>
        <begin position="602"/>
        <end position="632"/>
    </location>
</feature>
<feature type="compositionally biased region" description="Polar residues" evidence="1">
    <location>
        <begin position="1148"/>
        <end position="1175"/>
    </location>
</feature>
<evidence type="ECO:0000313" key="2">
    <source>
        <dbReference type="EMBL" id="KER27666.1"/>
    </source>
</evidence>
<feature type="region of interest" description="Disordered" evidence="1">
    <location>
        <begin position="1012"/>
        <end position="1043"/>
    </location>
</feature>
<feature type="compositionally biased region" description="Basic and acidic residues" evidence="1">
    <location>
        <begin position="1032"/>
        <end position="1043"/>
    </location>
</feature>
<dbReference type="CTD" id="20319482"/>
<keyword evidence="3" id="KW-1185">Reference proteome</keyword>
<gene>
    <name evidence="2" type="ORF">T265_05300</name>
</gene>
<feature type="compositionally biased region" description="Polar residues" evidence="1">
    <location>
        <begin position="1442"/>
        <end position="1454"/>
    </location>
</feature>
<feature type="region of interest" description="Disordered" evidence="1">
    <location>
        <begin position="1419"/>
        <end position="1482"/>
    </location>
</feature>
<dbReference type="OrthoDB" id="6288609at2759"/>
<dbReference type="RefSeq" id="XP_009168547.1">
    <property type="nucleotide sequence ID" value="XM_009170283.1"/>
</dbReference>
<name>A0A074ZKX2_OPIVI</name>
<dbReference type="EMBL" id="KL596717">
    <property type="protein sequence ID" value="KER27666.1"/>
    <property type="molecule type" value="Genomic_DNA"/>
</dbReference>
<dbReference type="KEGG" id="ovi:T265_05300"/>
<feature type="compositionally biased region" description="Low complexity" evidence="1">
    <location>
        <begin position="981"/>
        <end position="991"/>
    </location>
</feature>
<dbReference type="Proteomes" id="UP000054324">
    <property type="component" value="Unassembled WGS sequence"/>
</dbReference>